<reference evidence="17 18" key="1">
    <citation type="submission" date="2015-01" db="EMBL/GenBank/DDBJ databases">
        <title>Genome sequencing of Jeotgalibacillus soli.</title>
        <authorList>
            <person name="Goh K.M."/>
            <person name="Chan K.-G."/>
            <person name="Yaakop A.S."/>
            <person name="Ee R."/>
            <person name="Gan H.M."/>
            <person name="Chan C.S."/>
        </authorList>
    </citation>
    <scope>NUCLEOTIDE SEQUENCE [LARGE SCALE GENOMIC DNA]</scope>
    <source>
        <strain evidence="17 18">P9</strain>
    </source>
</reference>
<dbReference type="GO" id="GO:0016020">
    <property type="term" value="C:membrane"/>
    <property type="evidence" value="ECO:0007669"/>
    <property type="project" value="InterPro"/>
</dbReference>
<dbReference type="InterPro" id="IPR015500">
    <property type="entry name" value="Peptidase_S8_subtilisin-rel"/>
</dbReference>
<keyword evidence="18" id="KW-1185">Reference proteome</keyword>
<feature type="active site" description="Charge relay system" evidence="9 10">
    <location>
        <position position="600"/>
    </location>
</feature>
<evidence type="ECO:0000256" key="12">
    <source>
        <dbReference type="SAM" id="Coils"/>
    </source>
</evidence>
<dbReference type="Gene3D" id="3.40.50.12090">
    <property type="match status" value="2"/>
</dbReference>
<dbReference type="InterPro" id="IPR034216">
    <property type="entry name" value="C5a_Peptidase"/>
</dbReference>
<comment type="caution">
    <text evidence="17">The sequence shown here is derived from an EMBL/GenBank/DDBJ whole genome shotgun (WGS) entry which is preliminary data.</text>
</comment>
<feature type="coiled-coil region" evidence="12">
    <location>
        <begin position="46"/>
        <end position="73"/>
    </location>
</feature>
<feature type="domain" description="PA" evidence="15">
    <location>
        <begin position="456"/>
        <end position="531"/>
    </location>
</feature>
<dbReference type="PROSITE" id="PS00136">
    <property type="entry name" value="SUBTILASE_ASP"/>
    <property type="match status" value="1"/>
</dbReference>
<dbReference type="GO" id="GO:0004252">
    <property type="term" value="F:serine-type endopeptidase activity"/>
    <property type="evidence" value="ECO:0007669"/>
    <property type="project" value="UniProtKB-UniRule"/>
</dbReference>
<evidence type="ECO:0000259" key="16">
    <source>
        <dbReference type="Pfam" id="PF06280"/>
    </source>
</evidence>
<evidence type="ECO:0000256" key="13">
    <source>
        <dbReference type="SAM" id="SignalP"/>
    </source>
</evidence>
<sequence>MSKHWKKYLTVAMASSLVLGNSALAFGQEGNKVNKDTNKEVPVNVLSNSKAKLAKLQQEMGQVTDAKSSLKNSDDVRVIVELSGQTALQYATEKGVLYKELSTEEKESFEQEALTSQEKLKNSIRSQAIKIDYKNNFTASFNGISGIIKFKDLEKIEKLPGVEKVYIANEYERPEVEPDMDTSHEFIQSYQTWADAKFKGEGMIVSVIDSGVDPDHKDFIISEGVENGLTAEEVAQLQEGQNLRGEYYSEKVPYGYNYYDLNNTIKDIGPGASEHGMHVSGTVAANGDTENGGIKGVAPEAQVLGMKVFSNDPLFPSTYSDIYLAAIDDSIKLGADVLNMSLGSVASFYEQESPEDLAITRAVENGIVSSVSAGNSGHIGYGYDNPHYDNPDIGVVGAPGLNADTIQVAATGNVVNLYTHTINGDGVPAFKGYGVDDWSSLANVEVVSLKALSGKPNALGSPSDYQGIDVTGKVVVVERGQLTFFDKTVNAARAGAAGIIVYNSTAPTFFKDQGGWDIPFMKIERAAGLALEQALADGGQLSLDVNQTAVVEGPEVGRSTDFTSWGVTPDLEFKPELSAPGGSILSTLNDDQYGVMSGTSMAAPHVAGGSALVQQYLLSDDRFAGYTADERTRLAKALLLNTADVVHDLEGQPISPRRQGAGMMQTYAAVSTPVFVTESITNEAKVNLKDFTSNTVTMTLTATNLTETEAKYTVTTSVLADSFEETASVTYNALVAKELVGAIVHGPETVVVPANGSVDFSITLDLSNAQAQGTDALGNEVLKDLPLDQFVEGFVKLESTDIGNPDLVVPYLGFYGAWDRPEIVDHMTLEGGERFYEDYLFPYDMLEGDGFFVDSIDVNGQQVYPLSPENNDGFYDDIYPLPTFLRNAKEVQFGVLDAGGTQLRTISLENNVRKNFFNNGNGSYFSFNPSRSWDGLVQKNGVEDGVYLYEIKSRVDYDGAAWQSKQIPVYVDNTEPIVEGLTYNKETNTVGFAGVDEGVGVLGFDIYINSTDIQPTAFFPSGTTSVNLNDFGINAEDVVDINIVAYDQAGNLGFAGMVAGDTTDPVILLDDNAPAPLVTYNTRTIPVAGEIVEAGRLKSLKVNGEEVPFSPAAAGTYVFSSEVVVDSDGKHDITFEVTDWNGNSTSIARGFYVDTAAPGIVVNTDNLVGNSVDQVEVDVLLRDNFQEIELSLNNNVLFSSFNASSDYLKPFEGSVPVTLDLELGVNVFEFVAIDTAGNETVYELSITRNESELFVNRVYGEDRYATAIELSQSSWDTAETVILARGDNFADALAGVPLSKKHDAPLLLSRPTAMPQATFDEIKRLSAKHVYVLGGDGAISPDIVTQLKNYGIKVTRLSGENRMETASKIAGEFGTAKEAVLVNALNFPDALSVASYAAERNMPILLTDGKTLPKATQDALVKLKTQRTFVIGGTGVISEEVAKQAPGAYRLAGANRYETSLAVAKFFGHTSDTAYFATGANYADALAGAATAAKNGSALYLVGGTVPEALGSHLQAADHIRFAKVIGGTIAVSDEVLLQLNEYLEK</sequence>
<dbReference type="InterPro" id="IPR022398">
    <property type="entry name" value="Peptidase_S8_His-AS"/>
</dbReference>
<dbReference type="InterPro" id="IPR046450">
    <property type="entry name" value="PA_dom_sf"/>
</dbReference>
<dbReference type="Pfam" id="PF06280">
    <property type="entry name" value="fn3_5"/>
    <property type="match status" value="1"/>
</dbReference>
<keyword evidence="12" id="KW-0175">Coiled coil</keyword>
<feature type="active site" description="Charge relay system" evidence="9 10">
    <location>
        <position position="275"/>
    </location>
</feature>
<evidence type="ECO:0000313" key="18">
    <source>
        <dbReference type="Proteomes" id="UP000031938"/>
    </source>
</evidence>
<evidence type="ECO:0000256" key="8">
    <source>
        <dbReference type="ARBA" id="ARBA00022825"/>
    </source>
</evidence>
<evidence type="ECO:0008006" key="19">
    <source>
        <dbReference type="Google" id="ProtNLM"/>
    </source>
</evidence>
<keyword evidence="7 10" id="KW-0378">Hydrolase</keyword>
<feature type="domain" description="C5a peptidase/Subtilisin-like protease SBT2-like Fn3-like" evidence="16">
    <location>
        <begin position="686"/>
        <end position="812"/>
    </location>
</feature>
<dbReference type="InterPro" id="IPR023828">
    <property type="entry name" value="Peptidase_S8_Ser-AS"/>
</dbReference>
<evidence type="ECO:0000256" key="6">
    <source>
        <dbReference type="ARBA" id="ARBA00022737"/>
    </source>
</evidence>
<dbReference type="InterPro" id="IPR010435">
    <property type="entry name" value="C5a/SBT2-like_Fn3"/>
</dbReference>
<keyword evidence="2" id="KW-0134">Cell wall</keyword>
<accession>A0A0C2S778</accession>
<dbReference type="InterPro" id="IPR000209">
    <property type="entry name" value="Peptidase_S8/S53_dom"/>
</dbReference>
<keyword evidence="4 10" id="KW-0645">Protease</keyword>
<dbReference type="Gene3D" id="3.40.50.200">
    <property type="entry name" value="Peptidase S8/S53 domain"/>
    <property type="match status" value="1"/>
</dbReference>
<evidence type="ECO:0000256" key="5">
    <source>
        <dbReference type="ARBA" id="ARBA00022729"/>
    </source>
</evidence>
<organism evidence="17 18">
    <name type="scientific">Jeotgalibacillus soli</name>
    <dbReference type="NCBI Taxonomy" id="889306"/>
    <lineage>
        <taxon>Bacteria</taxon>
        <taxon>Bacillati</taxon>
        <taxon>Bacillota</taxon>
        <taxon>Bacilli</taxon>
        <taxon>Bacillales</taxon>
        <taxon>Caryophanaceae</taxon>
        <taxon>Jeotgalibacillus</taxon>
    </lineage>
</organism>
<evidence type="ECO:0000259" key="15">
    <source>
        <dbReference type="Pfam" id="PF02225"/>
    </source>
</evidence>
<evidence type="ECO:0000256" key="1">
    <source>
        <dbReference type="ARBA" id="ARBA00011073"/>
    </source>
</evidence>
<dbReference type="PANTHER" id="PTHR43806:SF11">
    <property type="entry name" value="CEREVISIN-RELATED"/>
    <property type="match status" value="1"/>
</dbReference>
<keyword evidence="5 13" id="KW-0732">Signal</keyword>
<feature type="domain" description="Peptidase S8/S53" evidence="14">
    <location>
        <begin position="200"/>
        <end position="662"/>
    </location>
</feature>
<dbReference type="STRING" id="889306.KP78_13470"/>
<dbReference type="InterPro" id="IPR003137">
    <property type="entry name" value="PA_domain"/>
</dbReference>
<dbReference type="EMBL" id="JXRP01000009">
    <property type="protein sequence ID" value="KIL49879.1"/>
    <property type="molecule type" value="Genomic_DNA"/>
</dbReference>
<feature type="active site" description="Charge relay system" evidence="9 10">
    <location>
        <position position="209"/>
    </location>
</feature>
<dbReference type="PRINTS" id="PR00723">
    <property type="entry name" value="SUBTILISIN"/>
</dbReference>
<dbReference type="PROSITE" id="PS00138">
    <property type="entry name" value="SUBTILASE_SER"/>
    <property type="match status" value="1"/>
</dbReference>
<keyword evidence="3" id="KW-0964">Secreted</keyword>
<gene>
    <name evidence="17" type="ORF">KP78_13470</name>
</gene>
<proteinExistence type="inferred from homology"/>
<dbReference type="CDD" id="cd07475">
    <property type="entry name" value="Peptidases_S8_C5a_Peptidase"/>
    <property type="match status" value="1"/>
</dbReference>
<dbReference type="RefSeq" id="WP_041087156.1">
    <property type="nucleotide sequence ID" value="NZ_JXRP01000009.1"/>
</dbReference>
<dbReference type="GO" id="GO:0006508">
    <property type="term" value="P:proteolysis"/>
    <property type="evidence" value="ECO:0007669"/>
    <property type="project" value="UniProtKB-KW"/>
</dbReference>
<feature type="signal peptide" evidence="13">
    <location>
        <begin position="1"/>
        <end position="27"/>
    </location>
</feature>
<dbReference type="PROSITE" id="PS00137">
    <property type="entry name" value="SUBTILASE_HIS"/>
    <property type="match status" value="1"/>
</dbReference>
<dbReference type="Proteomes" id="UP000031938">
    <property type="component" value="Unassembled WGS sequence"/>
</dbReference>
<dbReference type="InterPro" id="IPR023827">
    <property type="entry name" value="Peptidase_S8_Asp-AS"/>
</dbReference>
<dbReference type="Gene3D" id="3.50.30.30">
    <property type="match status" value="1"/>
</dbReference>
<evidence type="ECO:0000256" key="2">
    <source>
        <dbReference type="ARBA" id="ARBA00022512"/>
    </source>
</evidence>
<protein>
    <recommendedName>
        <fullName evidence="19">Lactocepin</fullName>
    </recommendedName>
</protein>
<comment type="similarity">
    <text evidence="1 10 11">Belongs to the peptidase S8 family.</text>
</comment>
<dbReference type="PATRIC" id="fig|889306.3.peg.1356"/>
<dbReference type="InterPro" id="IPR050131">
    <property type="entry name" value="Peptidase_S8_subtilisin-like"/>
</dbReference>
<evidence type="ECO:0000256" key="10">
    <source>
        <dbReference type="PROSITE-ProRule" id="PRU01240"/>
    </source>
</evidence>
<evidence type="ECO:0000256" key="9">
    <source>
        <dbReference type="PIRSR" id="PIRSR615500-1"/>
    </source>
</evidence>
<dbReference type="Pfam" id="PF02225">
    <property type="entry name" value="PA"/>
    <property type="match status" value="1"/>
</dbReference>
<evidence type="ECO:0000256" key="11">
    <source>
        <dbReference type="RuleBase" id="RU003355"/>
    </source>
</evidence>
<dbReference type="SUPFAM" id="SSF52025">
    <property type="entry name" value="PA domain"/>
    <property type="match status" value="1"/>
</dbReference>
<evidence type="ECO:0000256" key="4">
    <source>
        <dbReference type="ARBA" id="ARBA00022670"/>
    </source>
</evidence>
<dbReference type="PANTHER" id="PTHR43806">
    <property type="entry name" value="PEPTIDASE S8"/>
    <property type="match status" value="1"/>
</dbReference>
<evidence type="ECO:0000256" key="3">
    <source>
        <dbReference type="ARBA" id="ARBA00022525"/>
    </source>
</evidence>
<evidence type="ECO:0000259" key="14">
    <source>
        <dbReference type="Pfam" id="PF00082"/>
    </source>
</evidence>
<dbReference type="PROSITE" id="PS51892">
    <property type="entry name" value="SUBTILASE"/>
    <property type="match status" value="1"/>
</dbReference>
<evidence type="ECO:0000256" key="7">
    <source>
        <dbReference type="ARBA" id="ARBA00022801"/>
    </source>
</evidence>
<evidence type="ECO:0000313" key="17">
    <source>
        <dbReference type="EMBL" id="KIL49879.1"/>
    </source>
</evidence>
<dbReference type="InterPro" id="IPR036852">
    <property type="entry name" value="Peptidase_S8/S53_dom_sf"/>
</dbReference>
<dbReference type="InterPro" id="IPR007253">
    <property type="entry name" value="Cell_wall-bd_2"/>
</dbReference>
<keyword evidence="8 10" id="KW-0720">Serine protease</keyword>
<dbReference type="SUPFAM" id="SSF52743">
    <property type="entry name" value="Subtilisin-like"/>
    <property type="match status" value="1"/>
</dbReference>
<feature type="chain" id="PRO_5002155362" description="Lactocepin" evidence="13">
    <location>
        <begin position="28"/>
        <end position="1546"/>
    </location>
</feature>
<dbReference type="Gene3D" id="2.60.40.1710">
    <property type="entry name" value="Subtilisin-like superfamily"/>
    <property type="match status" value="1"/>
</dbReference>
<dbReference type="Pfam" id="PF00082">
    <property type="entry name" value="Peptidase_S8"/>
    <property type="match status" value="1"/>
</dbReference>
<name>A0A0C2S778_9BACL</name>
<dbReference type="Pfam" id="PF04122">
    <property type="entry name" value="CW_binding_2"/>
    <property type="match status" value="3"/>
</dbReference>
<keyword evidence="6" id="KW-0677">Repeat</keyword>